<name>A0ABD0TBM4_LOXSC</name>
<dbReference type="AlphaFoldDB" id="A0ABD0TBM4"/>
<dbReference type="InterPro" id="IPR006311">
    <property type="entry name" value="TAT_signal"/>
</dbReference>
<protein>
    <submittedName>
        <fullName evidence="1">Uncharacterized protein</fullName>
    </submittedName>
</protein>
<comment type="caution">
    <text evidence="1">The sequence shown here is derived from an EMBL/GenBank/DDBJ whole genome shotgun (WGS) entry which is preliminary data.</text>
</comment>
<proteinExistence type="predicted"/>
<evidence type="ECO:0000313" key="1">
    <source>
        <dbReference type="EMBL" id="KAL0840788.1"/>
    </source>
</evidence>
<accession>A0ABD0TBM4</accession>
<sequence>MIRVATRSARRRPLAALTMAALAAALLAAAARVLAPARLDAVAEFPRVRPADLAHLLADVSTHTLIPASWSLEEEAGNYTMWRYAVSYACGARCAGRAAVSAHERRARPQHGAATEHQVLVRRRHCRTLPLMPWPQLCDEIETEWLVTGTGDANGGARLQEVALARCDAWAALLAACPAARDLRLQRDAQLRRLRDMLAGRAARLHA</sequence>
<dbReference type="EMBL" id="JBEDNZ010000006">
    <property type="protein sequence ID" value="KAL0840788.1"/>
    <property type="molecule type" value="Genomic_DNA"/>
</dbReference>
<reference evidence="1 2" key="1">
    <citation type="submission" date="2024-06" db="EMBL/GenBank/DDBJ databases">
        <title>A chromosome-level genome assembly of beet webworm, Loxostege sticticalis.</title>
        <authorList>
            <person name="Zhang Y."/>
        </authorList>
    </citation>
    <scope>NUCLEOTIDE SEQUENCE [LARGE SCALE GENOMIC DNA]</scope>
    <source>
        <strain evidence="1">AQ028</strain>
        <tissue evidence="1">Male pupae</tissue>
    </source>
</reference>
<organism evidence="1 2">
    <name type="scientific">Loxostege sticticalis</name>
    <name type="common">Beet webworm moth</name>
    <dbReference type="NCBI Taxonomy" id="481309"/>
    <lineage>
        <taxon>Eukaryota</taxon>
        <taxon>Metazoa</taxon>
        <taxon>Ecdysozoa</taxon>
        <taxon>Arthropoda</taxon>
        <taxon>Hexapoda</taxon>
        <taxon>Insecta</taxon>
        <taxon>Pterygota</taxon>
        <taxon>Neoptera</taxon>
        <taxon>Endopterygota</taxon>
        <taxon>Lepidoptera</taxon>
        <taxon>Glossata</taxon>
        <taxon>Ditrysia</taxon>
        <taxon>Pyraloidea</taxon>
        <taxon>Crambidae</taxon>
        <taxon>Pyraustinae</taxon>
        <taxon>Loxostege</taxon>
    </lineage>
</organism>
<evidence type="ECO:0000313" key="2">
    <source>
        <dbReference type="Proteomes" id="UP001549921"/>
    </source>
</evidence>
<dbReference type="PROSITE" id="PS51318">
    <property type="entry name" value="TAT"/>
    <property type="match status" value="1"/>
</dbReference>
<dbReference type="Proteomes" id="UP001549921">
    <property type="component" value="Unassembled WGS sequence"/>
</dbReference>
<gene>
    <name evidence="1" type="ORF">ABMA28_014600</name>
</gene>